<dbReference type="PANTHER" id="PTHR13939">
    <property type="entry name" value="NICOTINAMIDE-NUCLEOTIDE AMIDOHYDROLASE PNCC"/>
    <property type="match status" value="1"/>
</dbReference>
<dbReference type="Gene3D" id="3.40.980.10">
    <property type="entry name" value="MoaB/Mog-like domain"/>
    <property type="match status" value="1"/>
</dbReference>
<evidence type="ECO:0000259" key="3">
    <source>
        <dbReference type="SMART" id="SM00852"/>
    </source>
</evidence>
<dbReference type="InterPro" id="IPR008136">
    <property type="entry name" value="CinA_C"/>
</dbReference>
<dbReference type="PANTHER" id="PTHR13939:SF0">
    <property type="entry name" value="NMN AMIDOHYDROLASE-LIKE PROTEIN YFAY"/>
    <property type="match status" value="1"/>
</dbReference>
<dbReference type="InterPro" id="IPR036653">
    <property type="entry name" value="CinA-like_C"/>
</dbReference>
<dbReference type="InterPro" id="IPR036425">
    <property type="entry name" value="MoaB/Mog-like_dom_sf"/>
</dbReference>
<dbReference type="NCBIfam" id="TIGR00200">
    <property type="entry name" value="cinA_nterm"/>
    <property type="match status" value="1"/>
</dbReference>
<dbReference type="Proteomes" id="UP001217044">
    <property type="component" value="Chromosome"/>
</dbReference>
<dbReference type="Pfam" id="PF02464">
    <property type="entry name" value="CinA"/>
    <property type="match status" value="1"/>
</dbReference>
<dbReference type="RefSeq" id="WP_273990493.1">
    <property type="nucleotide sequence ID" value="NZ_BAABQT010000019.1"/>
</dbReference>
<proteinExistence type="inferred from homology"/>
<evidence type="ECO:0000313" key="4">
    <source>
        <dbReference type="EMBL" id="WDA59834.1"/>
    </source>
</evidence>
<feature type="region of interest" description="Disordered" evidence="2">
    <location>
        <begin position="401"/>
        <end position="441"/>
    </location>
</feature>
<organism evidence="4 5">
    <name type="scientific">Deinococcus aquaticus</name>
    <dbReference type="NCBI Taxonomy" id="328692"/>
    <lineage>
        <taxon>Bacteria</taxon>
        <taxon>Thermotogati</taxon>
        <taxon>Deinococcota</taxon>
        <taxon>Deinococci</taxon>
        <taxon>Deinococcales</taxon>
        <taxon>Deinococcaceae</taxon>
        <taxon>Deinococcus</taxon>
    </lineage>
</organism>
<name>A0ABY7V3S1_9DEIO</name>
<dbReference type="SUPFAM" id="SSF53218">
    <property type="entry name" value="Molybdenum cofactor biosynthesis proteins"/>
    <property type="match status" value="1"/>
</dbReference>
<accession>A0ABY7V3S1</accession>
<dbReference type="EMBL" id="CP115165">
    <property type="protein sequence ID" value="WDA59834.1"/>
    <property type="molecule type" value="Genomic_DNA"/>
</dbReference>
<dbReference type="PIRSF" id="PIRSF006728">
    <property type="entry name" value="CinA"/>
    <property type="match status" value="1"/>
</dbReference>
<evidence type="ECO:0000313" key="5">
    <source>
        <dbReference type="Proteomes" id="UP001217044"/>
    </source>
</evidence>
<protein>
    <recommendedName>
        <fullName evidence="1">CinA-like protein</fullName>
    </recommendedName>
</protein>
<dbReference type="Pfam" id="PF18146">
    <property type="entry name" value="CinA_KH"/>
    <property type="match status" value="1"/>
</dbReference>
<dbReference type="InterPro" id="IPR050101">
    <property type="entry name" value="CinA"/>
</dbReference>
<gene>
    <name evidence="4" type="ORF">M8445_06435</name>
</gene>
<dbReference type="Gene3D" id="3.90.950.20">
    <property type="entry name" value="CinA-like"/>
    <property type="match status" value="1"/>
</dbReference>
<feature type="domain" description="MoaB/Mog" evidence="3">
    <location>
        <begin position="5"/>
        <end position="176"/>
    </location>
</feature>
<dbReference type="InterPro" id="IPR008135">
    <property type="entry name" value="Competence-induced_CinA"/>
</dbReference>
<dbReference type="CDD" id="cd00885">
    <property type="entry name" value="cinA"/>
    <property type="match status" value="1"/>
</dbReference>
<feature type="compositionally biased region" description="Low complexity" evidence="2">
    <location>
        <begin position="413"/>
        <end position="432"/>
    </location>
</feature>
<keyword evidence="5" id="KW-1185">Reference proteome</keyword>
<comment type="similarity">
    <text evidence="1">Belongs to the CinA family.</text>
</comment>
<dbReference type="Gene3D" id="3.30.70.2860">
    <property type="match status" value="1"/>
</dbReference>
<dbReference type="SMART" id="SM00852">
    <property type="entry name" value="MoCF_biosynth"/>
    <property type="match status" value="1"/>
</dbReference>
<dbReference type="HAMAP" id="MF_00226_B">
    <property type="entry name" value="CinA_B"/>
    <property type="match status" value="1"/>
</dbReference>
<dbReference type="SUPFAM" id="SSF142433">
    <property type="entry name" value="CinA-like"/>
    <property type="match status" value="1"/>
</dbReference>
<dbReference type="Pfam" id="PF00994">
    <property type="entry name" value="MoCF_biosynth"/>
    <property type="match status" value="1"/>
</dbReference>
<reference evidence="4 5" key="1">
    <citation type="submission" date="2022-12" db="EMBL/GenBank/DDBJ databases">
        <title>Genome Sequence of Deinococcus aquaticus Type Strain PB314.</title>
        <authorList>
            <person name="Albert C."/>
            <person name="Hill J."/>
            <person name="Boren L."/>
            <person name="Scholz-Ng S."/>
            <person name="Fatema N."/>
            <person name="Grosso R."/>
            <person name="Soboslay E."/>
            <person name="Tuohy J."/>
        </authorList>
    </citation>
    <scope>NUCLEOTIDE SEQUENCE [LARGE SCALE GENOMIC DNA]</scope>
    <source>
        <strain evidence="4 5">PB-314</strain>
    </source>
</reference>
<evidence type="ECO:0000256" key="2">
    <source>
        <dbReference type="SAM" id="MobiDB-lite"/>
    </source>
</evidence>
<sequence length="441" mass="46140">MLLAEIISVGTELLFGEIVDSNAAFLARELGARGVTLHRKTVLGDNLPRLTDAIGTALDRADLVILGGGLGPTDDDLTREAIAAALNETPTEDPAQLAHLRGLYESRGRAMPEINRKQAWLIPSASALPNPVGTAPGWFVQTTRGGSAKLLVALPGPAREMQRMWREQVLPRLPLPGAALEHTTIHTQGIGESNLAELLGDLTRQANPSVATYARATGVDVRVAASAPDRDQAAALLHPVRQRVRELLARWTWGEDDQTLAGAAQGALQGRTLGVIEAGSAGMLCTLLADQPAFLDAAVTQDHARLITLGLTPVTLRGTGLVSEQAARELAAGAREHLGADVGLAVVVATTGDRAGQAFVAVNVPQAGSAPLERTLHVNWPGDAAQVRERAAVSALSLLRSTLTGPPAPTPTPTDSQTSSQIDSQTSTTPDSAQRPEGRTA</sequence>
<dbReference type="InterPro" id="IPR001453">
    <property type="entry name" value="MoaB/Mog_dom"/>
</dbReference>
<evidence type="ECO:0000256" key="1">
    <source>
        <dbReference type="HAMAP-Rule" id="MF_00226"/>
    </source>
</evidence>
<dbReference type="InterPro" id="IPR041424">
    <property type="entry name" value="CinA_KH"/>
</dbReference>